<reference evidence="3" key="2">
    <citation type="submission" date="2025-09" db="UniProtKB">
        <authorList>
            <consortium name="Ensembl"/>
        </authorList>
    </citation>
    <scope>IDENTIFICATION</scope>
</reference>
<evidence type="ECO:0000313" key="3">
    <source>
        <dbReference type="Ensembl" id="ENSLBEP00000030819.1"/>
    </source>
</evidence>
<name>A0A3Q3GGU4_9LABR</name>
<dbReference type="AlphaFoldDB" id="A0A3Q3GGU4"/>
<evidence type="ECO:0000313" key="4">
    <source>
        <dbReference type="Proteomes" id="UP000261660"/>
    </source>
</evidence>
<reference evidence="3" key="1">
    <citation type="submission" date="2025-08" db="UniProtKB">
        <authorList>
            <consortium name="Ensembl"/>
        </authorList>
    </citation>
    <scope>IDENTIFICATION</scope>
</reference>
<evidence type="ECO:0000256" key="1">
    <source>
        <dbReference type="SAM" id="Coils"/>
    </source>
</evidence>
<keyword evidence="4" id="KW-1185">Reference proteome</keyword>
<organism evidence="3 4">
    <name type="scientific">Labrus bergylta</name>
    <name type="common">ballan wrasse</name>
    <dbReference type="NCBI Taxonomy" id="56723"/>
    <lineage>
        <taxon>Eukaryota</taxon>
        <taxon>Metazoa</taxon>
        <taxon>Chordata</taxon>
        <taxon>Craniata</taxon>
        <taxon>Vertebrata</taxon>
        <taxon>Euteleostomi</taxon>
        <taxon>Actinopterygii</taxon>
        <taxon>Neopterygii</taxon>
        <taxon>Teleostei</taxon>
        <taxon>Neoteleostei</taxon>
        <taxon>Acanthomorphata</taxon>
        <taxon>Eupercaria</taxon>
        <taxon>Labriformes</taxon>
        <taxon>Labridae</taxon>
        <taxon>Labrus</taxon>
    </lineage>
</organism>
<evidence type="ECO:0000256" key="2">
    <source>
        <dbReference type="SAM" id="MobiDB-lite"/>
    </source>
</evidence>
<dbReference type="PANTHER" id="PTHR21683:SF2">
    <property type="entry name" value="COILED-COIL DOMAIN-CONTAINING PROTEIN 42 LIKE-2-LIKE"/>
    <property type="match status" value="1"/>
</dbReference>
<feature type="compositionally biased region" description="Basic and acidic residues" evidence="2">
    <location>
        <begin position="247"/>
        <end position="272"/>
    </location>
</feature>
<proteinExistence type="predicted"/>
<feature type="region of interest" description="Disordered" evidence="2">
    <location>
        <begin position="39"/>
        <end position="62"/>
    </location>
</feature>
<evidence type="ECO:0008006" key="5">
    <source>
        <dbReference type="Google" id="ProtNLM"/>
    </source>
</evidence>
<dbReference type="Ensembl" id="ENSLBET00000032234.1">
    <property type="protein sequence ID" value="ENSLBEP00000030819.1"/>
    <property type="gene ID" value="ENSLBEG00000023261.1"/>
</dbReference>
<dbReference type="InterPro" id="IPR051147">
    <property type="entry name" value="CFAP_domain-containing"/>
</dbReference>
<dbReference type="InParanoid" id="A0A3Q3GGU4"/>
<sequence length="272" mass="32299">MKKQALESLKERTQKMQEKIRIQTELHVELKMLHKEEDASLAAERAEKERTQELRSQEEERRLEEEHVQLMERKEELKSQVERHALYNKYMERVVQMTKFEDVQQLTNHLESLLHFKEQLYQREAESDQQLEEKKKAQVTLKDRHVLVRRQRTSELSQLQAELTGTLSEVASWEKKWNHIQETAAKKTLQLGEIKMAALNAFELTGGNEDEEEPVDINDTEKQLEKVQKFFQDHDEFLRHHQAPSPTHKDNGQGKKQEYRLHAETKLGSAER</sequence>
<feature type="region of interest" description="Disordered" evidence="2">
    <location>
        <begin position="238"/>
        <end position="272"/>
    </location>
</feature>
<dbReference type="PANTHER" id="PTHR21683">
    <property type="entry name" value="COILED-COIL DOMAIN-CONTAINING PROTEIN 42 LIKE-2-LIKE-RELATED"/>
    <property type="match status" value="1"/>
</dbReference>
<dbReference type="Proteomes" id="UP000261660">
    <property type="component" value="Unplaced"/>
</dbReference>
<keyword evidence="1" id="KW-0175">Coiled coil</keyword>
<protein>
    <recommendedName>
        <fullName evidence="5">DUF4200 domain-containing protein</fullName>
    </recommendedName>
</protein>
<feature type="coiled-coil region" evidence="1">
    <location>
        <begin position="117"/>
        <end position="176"/>
    </location>
</feature>
<accession>A0A3Q3GGU4</accession>
<dbReference type="GeneTree" id="ENSGT00940000167956"/>